<feature type="compositionally biased region" description="Basic residues" evidence="4">
    <location>
        <begin position="86"/>
        <end position="96"/>
    </location>
</feature>
<evidence type="ECO:0000256" key="2">
    <source>
        <dbReference type="ARBA" id="ARBA00023274"/>
    </source>
</evidence>
<dbReference type="HAMAP" id="MF_00385">
    <property type="entry name" value="Ribosomal_bS16"/>
    <property type="match status" value="1"/>
</dbReference>
<name>A0A1I0QW80_9RHOB</name>
<dbReference type="EMBL" id="FOIZ01000001">
    <property type="protein sequence ID" value="SEW31710.1"/>
    <property type="molecule type" value="Genomic_DNA"/>
</dbReference>
<accession>A0A1I0QW80</accession>
<dbReference type="SUPFAM" id="SSF54565">
    <property type="entry name" value="Ribosomal protein S16"/>
    <property type="match status" value="1"/>
</dbReference>
<dbReference type="InterPro" id="IPR000307">
    <property type="entry name" value="Ribosomal_bS16"/>
</dbReference>
<dbReference type="NCBIfam" id="TIGR00002">
    <property type="entry name" value="S16"/>
    <property type="match status" value="1"/>
</dbReference>
<dbReference type="PANTHER" id="PTHR12919">
    <property type="entry name" value="30S RIBOSOMAL PROTEIN S16"/>
    <property type="match status" value="1"/>
</dbReference>
<reference evidence="5 6" key="1">
    <citation type="submission" date="2016-10" db="EMBL/GenBank/DDBJ databases">
        <authorList>
            <person name="de Groot N.N."/>
        </authorList>
    </citation>
    <scope>NUCLEOTIDE SEQUENCE [LARGE SCALE GENOMIC DNA]</scope>
    <source>
        <strain evidence="5 6">DSM 17925</strain>
    </source>
</reference>
<keyword evidence="6" id="KW-1185">Reference proteome</keyword>
<feature type="compositionally biased region" description="Acidic residues" evidence="4">
    <location>
        <begin position="125"/>
        <end position="139"/>
    </location>
</feature>
<dbReference type="GO" id="GO:0003735">
    <property type="term" value="F:structural constituent of ribosome"/>
    <property type="evidence" value="ECO:0007669"/>
    <property type="project" value="InterPro"/>
</dbReference>
<evidence type="ECO:0000313" key="6">
    <source>
        <dbReference type="Proteomes" id="UP000199167"/>
    </source>
</evidence>
<dbReference type="Gene3D" id="3.30.1320.10">
    <property type="match status" value="1"/>
</dbReference>
<comment type="similarity">
    <text evidence="3">Belongs to the bacterial ribosomal protein bS16 family.</text>
</comment>
<dbReference type="OrthoDB" id="9807878at2"/>
<feature type="compositionally biased region" description="Basic and acidic residues" evidence="4">
    <location>
        <begin position="100"/>
        <end position="115"/>
    </location>
</feature>
<sequence>MAMKIRLARGGSKKRPFYSIVAADSRMPRDGRFIEKLGTYNPMLPKDSEERVKMNMERVKYWLGEGAQPTDRISRMLEAAGELPKKTRSNPKKGKPGKAAQDRANEKAEKAKAAEEAANAPAEEAPAEEAPAEEAAAEE</sequence>
<dbReference type="PANTHER" id="PTHR12919:SF20">
    <property type="entry name" value="SMALL RIBOSOMAL SUBUNIT PROTEIN BS16M"/>
    <property type="match status" value="1"/>
</dbReference>
<dbReference type="RefSeq" id="WP_089994003.1">
    <property type="nucleotide sequence ID" value="NZ_FOIZ01000001.1"/>
</dbReference>
<dbReference type="GO" id="GO:0015935">
    <property type="term" value="C:small ribosomal subunit"/>
    <property type="evidence" value="ECO:0007669"/>
    <property type="project" value="TreeGrafter"/>
</dbReference>
<dbReference type="Proteomes" id="UP000199167">
    <property type="component" value="Unassembled WGS sequence"/>
</dbReference>
<dbReference type="AlphaFoldDB" id="A0A1I0QW80"/>
<evidence type="ECO:0000256" key="4">
    <source>
        <dbReference type="SAM" id="MobiDB-lite"/>
    </source>
</evidence>
<dbReference type="InterPro" id="IPR023803">
    <property type="entry name" value="Ribosomal_bS16_dom_sf"/>
</dbReference>
<dbReference type="STRING" id="364200.SAMN04488515_2248"/>
<feature type="region of interest" description="Disordered" evidence="4">
    <location>
        <begin position="65"/>
        <end position="139"/>
    </location>
</feature>
<dbReference type="GO" id="GO:0005737">
    <property type="term" value="C:cytoplasm"/>
    <property type="evidence" value="ECO:0007669"/>
    <property type="project" value="UniProtKB-ARBA"/>
</dbReference>
<organism evidence="5 6">
    <name type="scientific">Cognatiyoonia koreensis</name>
    <dbReference type="NCBI Taxonomy" id="364200"/>
    <lineage>
        <taxon>Bacteria</taxon>
        <taxon>Pseudomonadati</taxon>
        <taxon>Pseudomonadota</taxon>
        <taxon>Alphaproteobacteria</taxon>
        <taxon>Rhodobacterales</taxon>
        <taxon>Paracoccaceae</taxon>
        <taxon>Cognatiyoonia</taxon>
    </lineage>
</organism>
<proteinExistence type="inferred from homology"/>
<keyword evidence="1 3" id="KW-0689">Ribosomal protein</keyword>
<evidence type="ECO:0000313" key="5">
    <source>
        <dbReference type="EMBL" id="SEW31710.1"/>
    </source>
</evidence>
<protein>
    <recommendedName>
        <fullName evidence="3">Small ribosomal subunit protein bS16</fullName>
    </recommendedName>
</protein>
<gene>
    <name evidence="3" type="primary">rpsP</name>
    <name evidence="5" type="ORF">SAMN04488515_2248</name>
</gene>
<dbReference type="GO" id="GO:0006412">
    <property type="term" value="P:translation"/>
    <property type="evidence" value="ECO:0007669"/>
    <property type="project" value="UniProtKB-UniRule"/>
</dbReference>
<evidence type="ECO:0000256" key="1">
    <source>
        <dbReference type="ARBA" id="ARBA00022980"/>
    </source>
</evidence>
<keyword evidence="2 3" id="KW-0687">Ribonucleoprotein</keyword>
<evidence type="ECO:0000256" key="3">
    <source>
        <dbReference type="HAMAP-Rule" id="MF_00385"/>
    </source>
</evidence>
<dbReference type="Pfam" id="PF00886">
    <property type="entry name" value="Ribosomal_S16"/>
    <property type="match status" value="1"/>
</dbReference>